<dbReference type="InterPro" id="IPR001626">
    <property type="entry name" value="ABC_TroCD"/>
</dbReference>
<comment type="similarity">
    <text evidence="2 6">Belongs to the ABC-3 integral membrane protein family.</text>
</comment>
<evidence type="ECO:0000256" key="6">
    <source>
        <dbReference type="RuleBase" id="RU003943"/>
    </source>
</evidence>
<evidence type="ECO:0000256" key="4">
    <source>
        <dbReference type="ARBA" id="ARBA00022989"/>
    </source>
</evidence>
<gene>
    <name evidence="8" type="ordered locus">Amico_1861</name>
</gene>
<dbReference type="OrthoDB" id="9778117at2"/>
<dbReference type="InterPro" id="IPR037294">
    <property type="entry name" value="ABC_BtuC-like"/>
</dbReference>
<evidence type="ECO:0000313" key="9">
    <source>
        <dbReference type="Proteomes" id="UP000002366"/>
    </source>
</evidence>
<keyword evidence="3 6" id="KW-0812">Transmembrane</keyword>
<dbReference type="Pfam" id="PF00950">
    <property type="entry name" value="ABC-3"/>
    <property type="match status" value="1"/>
</dbReference>
<dbReference type="GO" id="GO:0043190">
    <property type="term" value="C:ATP-binding cassette (ABC) transporter complex"/>
    <property type="evidence" value="ECO:0007669"/>
    <property type="project" value="InterPro"/>
</dbReference>
<keyword evidence="9" id="KW-1185">Reference proteome</keyword>
<name>D5EHE2_AMICL</name>
<dbReference type="Gene3D" id="1.10.3470.10">
    <property type="entry name" value="ABC transporter involved in vitamin B12 uptake, BtuC"/>
    <property type="match status" value="1"/>
</dbReference>
<dbReference type="AlphaFoldDB" id="D5EHE2"/>
<dbReference type="RefSeq" id="WP_013049236.1">
    <property type="nucleotide sequence ID" value="NC_014011.1"/>
</dbReference>
<dbReference type="STRING" id="572547.Amico_1861"/>
<feature type="transmembrane region" description="Helical" evidence="7">
    <location>
        <begin position="12"/>
        <end position="31"/>
    </location>
</feature>
<keyword evidence="5 7" id="KW-0472">Membrane</keyword>
<dbReference type="Proteomes" id="UP000002366">
    <property type="component" value="Chromosome"/>
</dbReference>
<feature type="transmembrane region" description="Helical" evidence="7">
    <location>
        <begin position="215"/>
        <end position="236"/>
    </location>
</feature>
<keyword evidence="4 7" id="KW-1133">Transmembrane helix</keyword>
<dbReference type="GO" id="GO:0010043">
    <property type="term" value="P:response to zinc ion"/>
    <property type="evidence" value="ECO:0007669"/>
    <property type="project" value="TreeGrafter"/>
</dbReference>
<keyword evidence="6" id="KW-0813">Transport</keyword>
<feature type="transmembrane region" description="Helical" evidence="7">
    <location>
        <begin position="87"/>
        <end position="109"/>
    </location>
</feature>
<comment type="subcellular location">
    <subcellularLocation>
        <location evidence="6">Cell membrane</location>
        <topology evidence="6">Multi-pass membrane protein</topology>
    </subcellularLocation>
    <subcellularLocation>
        <location evidence="1">Membrane</location>
        <topology evidence="1">Multi-pass membrane protein</topology>
    </subcellularLocation>
</comment>
<evidence type="ECO:0000256" key="5">
    <source>
        <dbReference type="ARBA" id="ARBA00023136"/>
    </source>
</evidence>
<evidence type="ECO:0000256" key="1">
    <source>
        <dbReference type="ARBA" id="ARBA00004141"/>
    </source>
</evidence>
<evidence type="ECO:0000313" key="8">
    <source>
        <dbReference type="EMBL" id="ADE57974.1"/>
    </source>
</evidence>
<dbReference type="PANTHER" id="PTHR30477">
    <property type="entry name" value="ABC-TRANSPORTER METAL-BINDING PROTEIN"/>
    <property type="match status" value="1"/>
</dbReference>
<dbReference type="EMBL" id="CP001997">
    <property type="protein sequence ID" value="ADE57974.1"/>
    <property type="molecule type" value="Genomic_DNA"/>
</dbReference>
<dbReference type="GO" id="GO:0055085">
    <property type="term" value="P:transmembrane transport"/>
    <property type="evidence" value="ECO:0007669"/>
    <property type="project" value="InterPro"/>
</dbReference>
<sequence>MIELLQYEFMQNALWAAFFASIICGMMGSIVVVRRQVIVAGGIAHAAYGGVGLAFFLKISPSLGAMGFSLVMAFLIAWVTWRRPWRADSIIGVLWAVGMAAGVIFIDLTPGYAQDLMSYLFGSILSVSRVDLISMAGLIFLSLLLGIPYHREFLAFVYDTDFAKTRGVNVALMHYVTVILISMAVVLLIRVVGLILVIALLTIPPSIAEGWSRSLFSMMAAAFILSLIFSVAGLWLAVFFNLTAGAMIILVAAAGYALSLLRK</sequence>
<evidence type="ECO:0000256" key="7">
    <source>
        <dbReference type="SAM" id="Phobius"/>
    </source>
</evidence>
<feature type="transmembrane region" description="Helical" evidence="7">
    <location>
        <begin position="130"/>
        <end position="150"/>
    </location>
</feature>
<dbReference type="PANTHER" id="PTHR30477:SF18">
    <property type="entry name" value="METAL TRANSPORT SYSTEM MEMBRANE PROTEIN CT_417-RELATED"/>
    <property type="match status" value="1"/>
</dbReference>
<proteinExistence type="inferred from homology"/>
<feature type="transmembrane region" description="Helical" evidence="7">
    <location>
        <begin position="170"/>
        <end position="203"/>
    </location>
</feature>
<dbReference type="KEGG" id="aco:Amico_1861"/>
<protein>
    <submittedName>
        <fullName evidence="8">ABC-3 protein</fullName>
    </submittedName>
</protein>
<feature type="transmembrane region" description="Helical" evidence="7">
    <location>
        <begin position="242"/>
        <end position="261"/>
    </location>
</feature>
<dbReference type="SUPFAM" id="SSF81345">
    <property type="entry name" value="ABC transporter involved in vitamin B12 uptake, BtuC"/>
    <property type="match status" value="1"/>
</dbReference>
<feature type="transmembrane region" description="Helical" evidence="7">
    <location>
        <begin position="63"/>
        <end position="81"/>
    </location>
</feature>
<dbReference type="eggNOG" id="COG1108">
    <property type="taxonomic scope" value="Bacteria"/>
</dbReference>
<accession>D5EHE2</accession>
<feature type="transmembrane region" description="Helical" evidence="7">
    <location>
        <begin position="37"/>
        <end position="56"/>
    </location>
</feature>
<evidence type="ECO:0000256" key="3">
    <source>
        <dbReference type="ARBA" id="ARBA00022692"/>
    </source>
</evidence>
<evidence type="ECO:0000256" key="2">
    <source>
        <dbReference type="ARBA" id="ARBA00008034"/>
    </source>
</evidence>
<dbReference type="HOGENOM" id="CLU_028808_3_0_0"/>
<organism evidence="8 9">
    <name type="scientific">Aminobacterium colombiense (strain DSM 12261 / ALA-1)</name>
    <dbReference type="NCBI Taxonomy" id="572547"/>
    <lineage>
        <taxon>Bacteria</taxon>
        <taxon>Thermotogati</taxon>
        <taxon>Synergistota</taxon>
        <taxon>Synergistia</taxon>
        <taxon>Synergistales</taxon>
        <taxon>Aminobacteriaceae</taxon>
        <taxon>Aminobacterium</taxon>
    </lineage>
</organism>
<reference evidence="8 9" key="1">
    <citation type="journal article" date="2010" name="Stand. Genomic Sci.">
        <title>Complete genome sequence of Aminobacterium colombiense type strain (ALA-1).</title>
        <authorList>
            <person name="Chertkov O."/>
            <person name="Sikorski J."/>
            <person name="Brambilla E."/>
            <person name="Lapidus A."/>
            <person name="Copeland A."/>
            <person name="Glavina Del Rio T."/>
            <person name="Nolan M."/>
            <person name="Lucas S."/>
            <person name="Tice H."/>
            <person name="Cheng J.F."/>
            <person name="Han C."/>
            <person name="Detter J.C."/>
            <person name="Bruce D."/>
            <person name="Tapia R."/>
            <person name="Goodwin L."/>
            <person name="Pitluck S."/>
            <person name="Liolios K."/>
            <person name="Ivanova N."/>
            <person name="Mavromatis K."/>
            <person name="Ovchinnikova G."/>
            <person name="Pati A."/>
            <person name="Chen A."/>
            <person name="Palaniappan K."/>
            <person name="Land M."/>
            <person name="Hauser L."/>
            <person name="Chang Y.J."/>
            <person name="Jeffries C.D."/>
            <person name="Spring S."/>
            <person name="Rohde M."/>
            <person name="Goker M."/>
            <person name="Bristow J."/>
            <person name="Eisen J.A."/>
            <person name="Markowitz V."/>
            <person name="Hugenholtz P."/>
            <person name="Kyrpides N.C."/>
            <person name="Klenk H.P."/>
        </authorList>
    </citation>
    <scope>NUCLEOTIDE SEQUENCE [LARGE SCALE GENOMIC DNA]</scope>
    <source>
        <strain evidence="9">DSM 12261 / ALA-1</strain>
    </source>
</reference>